<dbReference type="Gene3D" id="3.40.50.300">
    <property type="entry name" value="P-loop containing nucleotide triphosphate hydrolases"/>
    <property type="match status" value="1"/>
</dbReference>
<keyword evidence="5" id="KW-0143">Chaperone</keyword>
<dbReference type="InterPro" id="IPR052040">
    <property type="entry name" value="GTPase/Isobutyryl-CoA_mutase"/>
</dbReference>
<evidence type="ECO:0000256" key="5">
    <source>
        <dbReference type="ARBA" id="ARBA00023186"/>
    </source>
</evidence>
<name>A0A6B0YR15_9CHLR</name>
<organism evidence="7">
    <name type="scientific">Caldilineaceae bacterium SB0664_bin_27</name>
    <dbReference type="NCBI Taxonomy" id="2605260"/>
    <lineage>
        <taxon>Bacteria</taxon>
        <taxon>Bacillati</taxon>
        <taxon>Chloroflexota</taxon>
        <taxon>Caldilineae</taxon>
        <taxon>Caldilineales</taxon>
        <taxon>Caldilineaceae</taxon>
    </lineage>
</organism>
<keyword evidence="3" id="KW-0378">Hydrolase</keyword>
<reference evidence="7" key="1">
    <citation type="submission" date="2019-09" db="EMBL/GenBank/DDBJ databases">
        <title>Characterisation of the sponge microbiome using genome-centric metagenomics.</title>
        <authorList>
            <person name="Engelberts J.P."/>
            <person name="Robbins S.J."/>
            <person name="De Goeij J.M."/>
            <person name="Aranda M."/>
            <person name="Bell S.C."/>
            <person name="Webster N.S."/>
        </authorList>
    </citation>
    <scope>NUCLEOTIDE SEQUENCE</scope>
    <source>
        <strain evidence="7">SB0664_bin_27</strain>
    </source>
</reference>
<evidence type="ECO:0000256" key="1">
    <source>
        <dbReference type="ARBA" id="ARBA00009625"/>
    </source>
</evidence>
<dbReference type="GO" id="GO:0003924">
    <property type="term" value="F:GTPase activity"/>
    <property type="evidence" value="ECO:0007669"/>
    <property type="project" value="InterPro"/>
</dbReference>
<protein>
    <submittedName>
        <fullName evidence="7">Methylmalonyl Co-A mutase-associated GTPase MeaB</fullName>
    </submittedName>
</protein>
<keyword evidence="4" id="KW-0342">GTP-binding</keyword>
<accession>A0A6B0YR15</accession>
<evidence type="ECO:0000256" key="2">
    <source>
        <dbReference type="ARBA" id="ARBA00022741"/>
    </source>
</evidence>
<feature type="domain" description="AAA+ ATPase" evidence="6">
    <location>
        <begin position="49"/>
        <end position="174"/>
    </location>
</feature>
<keyword evidence="2" id="KW-0547">Nucleotide-binding</keyword>
<sequence length="341" mass="35831">MPKPVPTEQLIDYLLRGDRLALARAISRVEDDAGAAARIVKAVFAHTGQAHLIGITGAPGTGKSTLVSALVESYRANGDTVGVLAVDPTSPFSGGALLGDRVRMTSHSGDAGVFIRSMATRWGTGGLAKASADALLLLDAAGFDRVLVETVGAGQAEIEIARIADSVVVVEAPGLGDEVQAIKAGLLEIADIFAVNKADRRGAARTVAALEMMLETGGAAAQTVIHHGQRMETGAAESDTEAEDGWSIPVLKTIAVSGGGVAQLRDALDRHREWLGESGARATRERMRLDHMLQTLVQAEMLARMERTLSPGLRSDLVDLMQRRKTDPYSAAADVIKKLSG</sequence>
<evidence type="ECO:0000256" key="4">
    <source>
        <dbReference type="ARBA" id="ARBA00023134"/>
    </source>
</evidence>
<dbReference type="PANTHER" id="PTHR43087">
    <property type="entry name" value="LYSINE/ARGININE/ORNITHINE TRANSPORT SYSTEM KINASE"/>
    <property type="match status" value="1"/>
</dbReference>
<gene>
    <name evidence="7" type="primary">meaB</name>
    <name evidence="7" type="ORF">F4Y42_04340</name>
</gene>
<dbReference type="AlphaFoldDB" id="A0A6B0YR15"/>
<dbReference type="InterPro" id="IPR003593">
    <property type="entry name" value="AAA+_ATPase"/>
</dbReference>
<dbReference type="Pfam" id="PF03308">
    <property type="entry name" value="MeaB"/>
    <property type="match status" value="1"/>
</dbReference>
<dbReference type="SMART" id="SM00382">
    <property type="entry name" value="AAA"/>
    <property type="match status" value="1"/>
</dbReference>
<dbReference type="NCBIfam" id="TIGR00750">
    <property type="entry name" value="lao"/>
    <property type="match status" value="1"/>
</dbReference>
<dbReference type="GO" id="GO:0005525">
    <property type="term" value="F:GTP binding"/>
    <property type="evidence" value="ECO:0007669"/>
    <property type="project" value="UniProtKB-KW"/>
</dbReference>
<dbReference type="InterPro" id="IPR005129">
    <property type="entry name" value="GTPase_ArgK"/>
</dbReference>
<dbReference type="PANTHER" id="PTHR43087:SF1">
    <property type="entry name" value="LAO_AO TRANSPORT SYSTEM ATPASE"/>
    <property type="match status" value="1"/>
</dbReference>
<proteinExistence type="inferred from homology"/>
<evidence type="ECO:0000256" key="3">
    <source>
        <dbReference type="ARBA" id="ARBA00022801"/>
    </source>
</evidence>
<dbReference type="EMBL" id="VXRG01000039">
    <property type="protein sequence ID" value="MXY92661.1"/>
    <property type="molecule type" value="Genomic_DNA"/>
</dbReference>
<comment type="caution">
    <text evidence="7">The sequence shown here is derived from an EMBL/GenBank/DDBJ whole genome shotgun (WGS) entry which is preliminary data.</text>
</comment>
<evidence type="ECO:0000259" key="6">
    <source>
        <dbReference type="SMART" id="SM00382"/>
    </source>
</evidence>
<evidence type="ECO:0000313" key="7">
    <source>
        <dbReference type="EMBL" id="MXY92661.1"/>
    </source>
</evidence>
<dbReference type="SUPFAM" id="SSF52540">
    <property type="entry name" value="P-loop containing nucleoside triphosphate hydrolases"/>
    <property type="match status" value="1"/>
</dbReference>
<dbReference type="InterPro" id="IPR027417">
    <property type="entry name" value="P-loop_NTPase"/>
</dbReference>
<comment type="similarity">
    <text evidence="1">Belongs to the SIMIBI class G3E GTPase family. ArgK/MeaB subfamily.</text>
</comment>